<dbReference type="GeneTree" id="ENSGT00940000158284"/>
<comment type="catalytic activity">
    <reaction evidence="14">
        <text>13-(9Z-octadecenoyloxy)-octadecanoate + H2O = 13-hydroxy-octadecanoate + (9Z)-octadecenoate + H(+)</text>
        <dbReference type="Rhea" id="RHEA:52064"/>
        <dbReference type="ChEBI" id="CHEBI:15377"/>
        <dbReference type="ChEBI" id="CHEBI:15378"/>
        <dbReference type="ChEBI" id="CHEBI:30823"/>
        <dbReference type="ChEBI" id="CHEBI:136303"/>
        <dbReference type="ChEBI" id="CHEBI:136304"/>
    </reaction>
    <physiologicalReaction direction="left-to-right" evidence="14">
        <dbReference type="Rhea" id="RHEA:52065"/>
    </physiologicalReaction>
</comment>
<keyword evidence="19" id="KW-1185">Reference proteome</keyword>
<evidence type="ECO:0000256" key="1">
    <source>
        <dbReference type="ARBA" id="ARBA00000923"/>
    </source>
</evidence>
<gene>
    <name evidence="18" type="primary">adtrp1</name>
</gene>
<feature type="transmembrane region" description="Helical" evidence="17">
    <location>
        <begin position="94"/>
        <end position="113"/>
    </location>
</feature>
<comment type="catalytic activity">
    <reaction evidence="1">
        <text>9-(9Z-hexadecenoyloxy)-octadecanoate + H2O = (9Z)-hexadecenoate + 9-hydroxy-octadecanoate + H(+)</text>
        <dbReference type="Rhea" id="RHEA:52068"/>
        <dbReference type="ChEBI" id="CHEBI:15377"/>
        <dbReference type="ChEBI" id="CHEBI:15378"/>
        <dbReference type="ChEBI" id="CHEBI:32372"/>
        <dbReference type="ChEBI" id="CHEBI:136286"/>
        <dbReference type="ChEBI" id="CHEBI:136309"/>
    </reaction>
    <physiologicalReaction direction="left-to-right" evidence="1">
        <dbReference type="Rhea" id="RHEA:52069"/>
    </physiologicalReaction>
</comment>
<evidence type="ECO:0000256" key="5">
    <source>
        <dbReference type="ARBA" id="ARBA00022989"/>
    </source>
</evidence>
<evidence type="ECO:0000256" key="11">
    <source>
        <dbReference type="ARBA" id="ARBA00048701"/>
    </source>
</evidence>
<comment type="catalytic activity">
    <reaction evidence="11">
        <text>12-(9Z-octadecenoyloxy)-octadecanoate + H2O = 12-hydroxyoctadecanoate + (9Z)-octadecenoate + H(+)</text>
        <dbReference type="Rhea" id="RHEA:52060"/>
        <dbReference type="ChEBI" id="CHEBI:15377"/>
        <dbReference type="ChEBI" id="CHEBI:15378"/>
        <dbReference type="ChEBI" id="CHEBI:30823"/>
        <dbReference type="ChEBI" id="CHEBI:84201"/>
        <dbReference type="ChEBI" id="CHEBI:136302"/>
    </reaction>
    <physiologicalReaction direction="left-to-right" evidence="11">
        <dbReference type="Rhea" id="RHEA:52061"/>
    </physiologicalReaction>
</comment>
<evidence type="ECO:0000256" key="16">
    <source>
        <dbReference type="ARBA" id="ARBA00049428"/>
    </source>
</evidence>
<reference evidence="18" key="3">
    <citation type="submission" date="2025-09" db="UniProtKB">
        <authorList>
            <consortium name="Ensembl"/>
        </authorList>
    </citation>
    <scope>IDENTIFICATION</scope>
</reference>
<reference evidence="18" key="1">
    <citation type="submission" date="2021-06" db="EMBL/GenBank/DDBJ databases">
        <authorList>
            <consortium name="Wellcome Sanger Institute Data Sharing"/>
        </authorList>
    </citation>
    <scope>NUCLEOTIDE SEQUENCE [LARGE SCALE GENOMIC DNA]</scope>
</reference>
<dbReference type="GO" id="GO:0012505">
    <property type="term" value="C:endomembrane system"/>
    <property type="evidence" value="ECO:0007669"/>
    <property type="project" value="UniProtKB-SubCell"/>
</dbReference>
<evidence type="ECO:0000256" key="8">
    <source>
        <dbReference type="ARBA" id="ARBA00047427"/>
    </source>
</evidence>
<name>A0A8C4X8F9_ERPCA</name>
<evidence type="ECO:0000256" key="15">
    <source>
        <dbReference type="ARBA" id="ARBA00049322"/>
    </source>
</evidence>
<comment type="subcellular location">
    <subcellularLocation>
        <location evidence="2">Endomembrane system</location>
        <topology evidence="2">Multi-pass membrane protein</topology>
    </subcellularLocation>
</comment>
<evidence type="ECO:0000256" key="7">
    <source>
        <dbReference type="ARBA" id="ARBA00047368"/>
    </source>
</evidence>
<feature type="transmembrane region" description="Helical" evidence="17">
    <location>
        <begin position="12"/>
        <end position="30"/>
    </location>
</feature>
<sequence>MAASMGRINGPRVVVIHIVLFCWYVFTVWRNCSITITAKHPGVKTYGGRWKYLTFINLILQTVYFGICILADVTQLWSSVFRHKESLVKVRDNIFALLAFPVGAFVVLSFWSIYAFDRELVYPIYLDSIIPQWLNHAMHTVILPLLLIELFTTHHRYPSRKKGILGLICFCCVYLIWIFWVRYASGIWVYPILSHLSPVGLVLFLVVAALGLAPLYLLGEYLNTCLWGVRKKKKH</sequence>
<accession>A0A8C4X8F9</accession>
<comment type="catalytic activity">
    <reaction evidence="13">
        <text>9-octadecanoyloxy-octadecanoate + H2O = 9-hydroxy-octadecanoate + octadecanoate + H(+)</text>
        <dbReference type="Rhea" id="RHEA:52096"/>
        <dbReference type="ChEBI" id="CHEBI:15377"/>
        <dbReference type="ChEBI" id="CHEBI:15378"/>
        <dbReference type="ChEBI" id="CHEBI:25629"/>
        <dbReference type="ChEBI" id="CHEBI:136286"/>
        <dbReference type="ChEBI" id="CHEBI:136373"/>
    </reaction>
    <physiologicalReaction direction="left-to-right" evidence="13">
        <dbReference type="Rhea" id="RHEA:52097"/>
    </physiologicalReaction>
</comment>
<evidence type="ECO:0000313" key="18">
    <source>
        <dbReference type="Ensembl" id="ENSECRP00000012378.1"/>
    </source>
</evidence>
<comment type="catalytic activity">
    <reaction evidence="15">
        <text>13-(9Z-hexadecenoyloxy)-octadecanoate + H2O = 13-hydroxy-octadecanoate + (9Z)-hexadecenoate + H(+)</text>
        <dbReference type="Rhea" id="RHEA:52076"/>
        <dbReference type="ChEBI" id="CHEBI:15377"/>
        <dbReference type="ChEBI" id="CHEBI:15378"/>
        <dbReference type="ChEBI" id="CHEBI:32372"/>
        <dbReference type="ChEBI" id="CHEBI:136304"/>
        <dbReference type="ChEBI" id="CHEBI:136315"/>
    </reaction>
    <physiologicalReaction direction="left-to-right" evidence="15">
        <dbReference type="Rhea" id="RHEA:52077"/>
    </physiologicalReaction>
</comment>
<protein>
    <submittedName>
        <fullName evidence="18">Androgen dependent TFPI regulating protein 1</fullName>
    </submittedName>
</protein>
<dbReference type="PANTHER" id="PTHR10989:SF17">
    <property type="entry name" value="ANDROGEN-DEPENDENT TFPI-REGULATING PROTEIN"/>
    <property type="match status" value="1"/>
</dbReference>
<evidence type="ECO:0000256" key="12">
    <source>
        <dbReference type="ARBA" id="ARBA00048800"/>
    </source>
</evidence>
<dbReference type="InterPro" id="IPR006838">
    <property type="entry name" value="ADTRP_AIG1"/>
</dbReference>
<dbReference type="Proteomes" id="UP000694620">
    <property type="component" value="Chromosome 10"/>
</dbReference>
<evidence type="ECO:0000313" key="19">
    <source>
        <dbReference type="Proteomes" id="UP000694620"/>
    </source>
</evidence>
<evidence type="ECO:0000256" key="2">
    <source>
        <dbReference type="ARBA" id="ARBA00004127"/>
    </source>
</evidence>
<reference evidence="18" key="2">
    <citation type="submission" date="2025-08" db="UniProtKB">
        <authorList>
            <consortium name="Ensembl"/>
        </authorList>
    </citation>
    <scope>IDENTIFICATION</scope>
</reference>
<comment type="similarity">
    <text evidence="3">Belongs to the AIG1 family.</text>
</comment>
<proteinExistence type="inferred from homology"/>
<comment type="catalytic activity">
    <reaction evidence="9">
        <text>9-hexadecanoyloxy-octadecanoate + H2O = 9-hydroxy-octadecanoate + hexadecanoate + H(+)</text>
        <dbReference type="Rhea" id="RHEA:52052"/>
        <dbReference type="ChEBI" id="CHEBI:7896"/>
        <dbReference type="ChEBI" id="CHEBI:15377"/>
        <dbReference type="ChEBI" id="CHEBI:15378"/>
        <dbReference type="ChEBI" id="CHEBI:83670"/>
        <dbReference type="ChEBI" id="CHEBI:136286"/>
    </reaction>
    <physiologicalReaction direction="left-to-right" evidence="9">
        <dbReference type="Rhea" id="RHEA:52053"/>
    </physiologicalReaction>
</comment>
<dbReference type="Ensembl" id="ENSECRT00000012586.1">
    <property type="protein sequence ID" value="ENSECRP00000012378.1"/>
    <property type="gene ID" value="ENSECRG00000008251.1"/>
</dbReference>
<dbReference type="PANTHER" id="PTHR10989">
    <property type="entry name" value="ANDROGEN-INDUCED PROTEIN 1-RELATED"/>
    <property type="match status" value="1"/>
</dbReference>
<comment type="catalytic activity">
    <reaction evidence="7">
        <text>12-hexadecanoyloxy-octadecanoate + H2O = 12-hydroxyoctadecanoate + hexadecanoate + H(+)</text>
        <dbReference type="Rhea" id="RHEA:52056"/>
        <dbReference type="ChEBI" id="CHEBI:7896"/>
        <dbReference type="ChEBI" id="CHEBI:15377"/>
        <dbReference type="ChEBI" id="CHEBI:15378"/>
        <dbReference type="ChEBI" id="CHEBI:83677"/>
        <dbReference type="ChEBI" id="CHEBI:84201"/>
    </reaction>
    <physiologicalReaction direction="left-to-right" evidence="7">
        <dbReference type="Rhea" id="RHEA:52057"/>
    </physiologicalReaction>
</comment>
<evidence type="ECO:0000256" key="9">
    <source>
        <dbReference type="ARBA" id="ARBA00047863"/>
    </source>
</evidence>
<comment type="catalytic activity">
    <reaction evidence="10">
        <text>12-octadecanoyloxy-octadecanoate + H2O = 12-hydroxyoctadecanoate + octadecanoate + H(+)</text>
        <dbReference type="Rhea" id="RHEA:52080"/>
        <dbReference type="ChEBI" id="CHEBI:15377"/>
        <dbReference type="ChEBI" id="CHEBI:15378"/>
        <dbReference type="ChEBI" id="CHEBI:25629"/>
        <dbReference type="ChEBI" id="CHEBI:84201"/>
        <dbReference type="ChEBI" id="CHEBI:136330"/>
    </reaction>
    <physiologicalReaction direction="left-to-right" evidence="10">
        <dbReference type="Rhea" id="RHEA:52081"/>
    </physiologicalReaction>
</comment>
<evidence type="ECO:0000256" key="4">
    <source>
        <dbReference type="ARBA" id="ARBA00022692"/>
    </source>
</evidence>
<evidence type="ECO:0000256" key="17">
    <source>
        <dbReference type="SAM" id="Phobius"/>
    </source>
</evidence>
<feature type="transmembrane region" description="Helical" evidence="17">
    <location>
        <begin position="133"/>
        <end position="151"/>
    </location>
</feature>
<evidence type="ECO:0000256" key="10">
    <source>
        <dbReference type="ARBA" id="ARBA00048680"/>
    </source>
</evidence>
<evidence type="ECO:0000256" key="13">
    <source>
        <dbReference type="ARBA" id="ARBA00049221"/>
    </source>
</evidence>
<comment type="catalytic activity">
    <reaction evidence="16">
        <text>12-(9Z-hexadecenoyloxy)-octadecanoate + H2O = 12-hydroxyoctadecanoate + (9Z)-hexadecenoate + H(+)</text>
        <dbReference type="Rhea" id="RHEA:52072"/>
        <dbReference type="ChEBI" id="CHEBI:15377"/>
        <dbReference type="ChEBI" id="CHEBI:15378"/>
        <dbReference type="ChEBI" id="CHEBI:32372"/>
        <dbReference type="ChEBI" id="CHEBI:84201"/>
        <dbReference type="ChEBI" id="CHEBI:136312"/>
    </reaction>
    <physiologicalReaction direction="left-to-right" evidence="16">
        <dbReference type="Rhea" id="RHEA:52073"/>
    </physiologicalReaction>
</comment>
<evidence type="ECO:0000256" key="3">
    <source>
        <dbReference type="ARBA" id="ARBA00009300"/>
    </source>
</evidence>
<evidence type="ECO:0000256" key="14">
    <source>
        <dbReference type="ARBA" id="ARBA00049296"/>
    </source>
</evidence>
<feature type="transmembrane region" description="Helical" evidence="17">
    <location>
        <begin position="201"/>
        <end position="229"/>
    </location>
</feature>
<comment type="catalytic activity">
    <reaction evidence="8">
        <text>13-octadecanoyloxy-octadecanoate + H2O = 13-hydroxy-octadecanoate + octadecanoate + H(+)</text>
        <dbReference type="Rhea" id="RHEA:52084"/>
        <dbReference type="ChEBI" id="CHEBI:15377"/>
        <dbReference type="ChEBI" id="CHEBI:15378"/>
        <dbReference type="ChEBI" id="CHEBI:25629"/>
        <dbReference type="ChEBI" id="CHEBI:136304"/>
        <dbReference type="ChEBI" id="CHEBI:136335"/>
    </reaction>
    <physiologicalReaction direction="left-to-right" evidence="8">
        <dbReference type="Rhea" id="RHEA:52085"/>
    </physiologicalReaction>
</comment>
<keyword evidence="5 17" id="KW-1133">Transmembrane helix</keyword>
<feature type="transmembrane region" description="Helical" evidence="17">
    <location>
        <begin position="163"/>
        <end position="181"/>
    </location>
</feature>
<organism evidence="18 19">
    <name type="scientific">Erpetoichthys calabaricus</name>
    <name type="common">Rope fish</name>
    <name type="synonym">Calamoichthys calabaricus</name>
    <dbReference type="NCBI Taxonomy" id="27687"/>
    <lineage>
        <taxon>Eukaryota</taxon>
        <taxon>Metazoa</taxon>
        <taxon>Chordata</taxon>
        <taxon>Craniata</taxon>
        <taxon>Vertebrata</taxon>
        <taxon>Euteleostomi</taxon>
        <taxon>Actinopterygii</taxon>
        <taxon>Polypteriformes</taxon>
        <taxon>Polypteridae</taxon>
        <taxon>Erpetoichthys</taxon>
    </lineage>
</organism>
<feature type="transmembrane region" description="Helical" evidence="17">
    <location>
        <begin position="50"/>
        <end position="73"/>
    </location>
</feature>
<keyword evidence="4 17" id="KW-0812">Transmembrane</keyword>
<dbReference type="AlphaFoldDB" id="A0A8C4X8F9"/>
<keyword evidence="6 17" id="KW-0472">Membrane</keyword>
<evidence type="ECO:0000256" key="6">
    <source>
        <dbReference type="ARBA" id="ARBA00023136"/>
    </source>
</evidence>
<dbReference type="Pfam" id="PF04750">
    <property type="entry name" value="Far-17a_AIG1"/>
    <property type="match status" value="1"/>
</dbReference>
<dbReference type="GO" id="GO:0016020">
    <property type="term" value="C:membrane"/>
    <property type="evidence" value="ECO:0007669"/>
    <property type="project" value="InterPro"/>
</dbReference>
<comment type="catalytic activity">
    <reaction evidence="12">
        <text>9-(9Z-octadecenoyloxy)-octadecanoate + H2O = 9-hydroxy-octadecanoate + (9Z)-octadecenoate + H(+)</text>
        <dbReference type="Rhea" id="RHEA:52048"/>
        <dbReference type="ChEBI" id="CHEBI:15377"/>
        <dbReference type="ChEBI" id="CHEBI:15378"/>
        <dbReference type="ChEBI" id="CHEBI:30823"/>
        <dbReference type="ChEBI" id="CHEBI:136282"/>
        <dbReference type="ChEBI" id="CHEBI:136286"/>
    </reaction>
    <physiologicalReaction direction="left-to-right" evidence="12">
        <dbReference type="Rhea" id="RHEA:52049"/>
    </physiologicalReaction>
</comment>